<evidence type="ECO:0000259" key="3">
    <source>
        <dbReference type="Pfam" id="PF09922"/>
    </source>
</evidence>
<dbReference type="PANTHER" id="PTHR40763:SF4">
    <property type="entry name" value="DUF1707 DOMAIN-CONTAINING PROTEIN"/>
    <property type="match status" value="1"/>
</dbReference>
<name>A0A0G3HBT9_9CORY</name>
<reference evidence="4 5" key="1">
    <citation type="journal article" date="2015" name="Genome Announc.">
        <title>Virulence Factor Genes Detected in the Complete Genome Sequence of Corynebacterium uterequi DSM 45634, Isolated from the Uterus of a Maiden Mare.</title>
        <authorList>
            <person name="Ruckert C."/>
            <person name="Kriete M."/>
            <person name="Jaenicke S."/>
            <person name="Winkler A."/>
            <person name="Tauch A."/>
        </authorList>
    </citation>
    <scope>NUCLEOTIDE SEQUENCE [LARGE SCALE GENOMIC DNA]</scope>
    <source>
        <strain evidence="4 5">DSM 45634</strain>
    </source>
</reference>
<feature type="region of interest" description="Disordered" evidence="1">
    <location>
        <begin position="64"/>
        <end position="84"/>
    </location>
</feature>
<accession>A0A0G3HBT9</accession>
<dbReference type="EMBL" id="CP011546">
    <property type="protein sequence ID" value="AKK10764.1"/>
    <property type="molecule type" value="Genomic_DNA"/>
</dbReference>
<feature type="domain" description="DUF1707" evidence="2">
    <location>
        <begin position="14"/>
        <end position="65"/>
    </location>
</feature>
<gene>
    <name evidence="4" type="ORF">CUTER_03790</name>
</gene>
<evidence type="ECO:0000313" key="5">
    <source>
        <dbReference type="Proteomes" id="UP000035548"/>
    </source>
</evidence>
<proteinExistence type="predicted"/>
<evidence type="ECO:0000313" key="4">
    <source>
        <dbReference type="EMBL" id="AKK10764.1"/>
    </source>
</evidence>
<dbReference type="PANTHER" id="PTHR40763">
    <property type="entry name" value="MEMBRANE PROTEIN-RELATED"/>
    <property type="match status" value="1"/>
</dbReference>
<organism evidence="4 5">
    <name type="scientific">Corynebacterium uterequi</name>
    <dbReference type="NCBI Taxonomy" id="1072256"/>
    <lineage>
        <taxon>Bacteria</taxon>
        <taxon>Bacillati</taxon>
        <taxon>Actinomycetota</taxon>
        <taxon>Actinomycetes</taxon>
        <taxon>Mycobacteriales</taxon>
        <taxon>Corynebacteriaceae</taxon>
        <taxon>Corynebacterium</taxon>
    </lineage>
</organism>
<dbReference type="AlphaFoldDB" id="A0A0G3HBT9"/>
<dbReference type="STRING" id="1072256.CUTER_03790"/>
<evidence type="ECO:0000259" key="2">
    <source>
        <dbReference type="Pfam" id="PF08044"/>
    </source>
</evidence>
<dbReference type="Pfam" id="PF08044">
    <property type="entry name" value="DUF1707"/>
    <property type="match status" value="1"/>
</dbReference>
<dbReference type="InterPro" id="IPR012551">
    <property type="entry name" value="DUF1707_SHOCT-like"/>
</dbReference>
<reference evidence="5" key="2">
    <citation type="submission" date="2015-05" db="EMBL/GenBank/DDBJ databases">
        <title>Complete genome sequence of Corynebacterium uterequi DSM 45634, isolated from the uterus of a maiden mare.</title>
        <authorList>
            <person name="Ruckert C."/>
            <person name="Albersmeier A."/>
            <person name="Winkler A."/>
            <person name="Tauch A."/>
        </authorList>
    </citation>
    <scope>NUCLEOTIDE SEQUENCE [LARGE SCALE GENOMIC DNA]</scope>
    <source>
        <strain evidence="5">DSM 45634</strain>
    </source>
</reference>
<dbReference type="InterPro" id="IPR024425">
    <property type="entry name" value="LiaF-like_C"/>
</dbReference>
<dbReference type="KEGG" id="cut:CUTER_03790"/>
<dbReference type="Pfam" id="PF09922">
    <property type="entry name" value="LiaF-like_C"/>
    <property type="match status" value="1"/>
</dbReference>
<protein>
    <submittedName>
        <fullName evidence="4">Putative DUF1707 family protein/predicted membrane protein (DUF2154)</fullName>
    </submittedName>
</protein>
<dbReference type="Proteomes" id="UP000035548">
    <property type="component" value="Chromosome"/>
</dbReference>
<sequence length="225" mass="23842">MILMSEDHDRHLDIRVSDAEREHVIEQLGQAMSLGQLTFAEFDERATAARDARVRRDLVPLTADLLEPHPPSPTAPPAVWGTRRPATRSASSMVTNESGGSAISLGVMGGTELSGDWLAASQHLSVAFMGGTEVDLSRARLSSQNTTITAVAFMGGIEVRVPEDVRVKAVGIPFMGGFGTEDAPGVTLAQSDLPEDAPSVTVRGLAFMGGVSVVRVPRTSRPAKN</sequence>
<keyword evidence="5" id="KW-1185">Reference proteome</keyword>
<evidence type="ECO:0000256" key="1">
    <source>
        <dbReference type="SAM" id="MobiDB-lite"/>
    </source>
</evidence>
<feature type="domain" description="Cell wall-active antibiotics response LiaF-like C-terminal" evidence="3">
    <location>
        <begin position="127"/>
        <end position="177"/>
    </location>
</feature>
<dbReference type="PATRIC" id="fig|1072256.5.peg.752"/>